<proteinExistence type="predicted"/>
<sequence length="55" mass="6536">MFRMNLLVAMQMPTGIMGDLGRHDKLEWQEERLRCCRWWYGDVGRVDVHGYSGYA</sequence>
<gene>
    <name evidence="1" type="ORF">ACHE_31266A</name>
</gene>
<dbReference type="EMBL" id="AP024418">
    <property type="protein sequence ID" value="BCR87279.1"/>
    <property type="molecule type" value="Genomic_DNA"/>
</dbReference>
<reference evidence="1" key="1">
    <citation type="submission" date="2021-01" db="EMBL/GenBank/DDBJ databases">
        <authorList>
            <consortium name="Aspergillus chevalieri M1 genome sequencing consortium"/>
            <person name="Kazuki M."/>
            <person name="Futagami T."/>
        </authorList>
    </citation>
    <scope>NUCLEOTIDE SEQUENCE</scope>
    <source>
        <strain evidence="1">M1</strain>
    </source>
</reference>
<reference evidence="1" key="2">
    <citation type="submission" date="2021-02" db="EMBL/GenBank/DDBJ databases">
        <title>Aspergillus chevalieri M1 genome sequence.</title>
        <authorList>
            <person name="Kadooka C."/>
            <person name="Mori K."/>
            <person name="Futagami T."/>
        </authorList>
    </citation>
    <scope>NUCLEOTIDE SEQUENCE</scope>
    <source>
        <strain evidence="1">M1</strain>
    </source>
</reference>
<dbReference type="RefSeq" id="XP_043135801.1">
    <property type="nucleotide sequence ID" value="XM_043277977.1"/>
</dbReference>
<dbReference type="AlphaFoldDB" id="A0A7R7VNU3"/>
<accession>A0A7R7VNU3</accession>
<keyword evidence="2" id="KW-1185">Reference proteome</keyword>
<dbReference type="Proteomes" id="UP000637239">
    <property type="component" value="Chromosome 3"/>
</dbReference>
<protein>
    <submittedName>
        <fullName evidence="1">Uncharacterized protein</fullName>
    </submittedName>
</protein>
<evidence type="ECO:0000313" key="2">
    <source>
        <dbReference type="Proteomes" id="UP000637239"/>
    </source>
</evidence>
<dbReference type="GeneID" id="66981638"/>
<organism evidence="1 2">
    <name type="scientific">Aspergillus chevalieri</name>
    <name type="common">Eurotium chevalieri</name>
    <dbReference type="NCBI Taxonomy" id="182096"/>
    <lineage>
        <taxon>Eukaryota</taxon>
        <taxon>Fungi</taxon>
        <taxon>Dikarya</taxon>
        <taxon>Ascomycota</taxon>
        <taxon>Pezizomycotina</taxon>
        <taxon>Eurotiomycetes</taxon>
        <taxon>Eurotiomycetidae</taxon>
        <taxon>Eurotiales</taxon>
        <taxon>Aspergillaceae</taxon>
        <taxon>Aspergillus</taxon>
        <taxon>Aspergillus subgen. Aspergillus</taxon>
    </lineage>
</organism>
<evidence type="ECO:0000313" key="1">
    <source>
        <dbReference type="EMBL" id="BCR87279.1"/>
    </source>
</evidence>
<dbReference type="KEGG" id="ache:ACHE_31266A"/>
<name>A0A7R7VNU3_ASPCH</name>